<dbReference type="InterPro" id="IPR011990">
    <property type="entry name" value="TPR-like_helical_dom_sf"/>
</dbReference>
<gene>
    <name evidence="4" type="ORF">MNBD_GAMMA10-62</name>
</gene>
<dbReference type="AlphaFoldDB" id="A0A3B0Y6C5"/>
<evidence type="ECO:0000256" key="3">
    <source>
        <dbReference type="SAM" id="Phobius"/>
    </source>
</evidence>
<feature type="compositionally biased region" description="Acidic residues" evidence="2">
    <location>
        <begin position="1093"/>
        <end position="1104"/>
    </location>
</feature>
<keyword evidence="3" id="KW-0472">Membrane</keyword>
<sequence length="1137" mass="128331">MTGGRLNNQLYQGVLRQNVFLMGLFILMAIFLSSCTTSPDKETLSSLDEVELDLKEAEIIGSLDKAMQSYQKFLNETPETEMTPEALRRLADLKIEKEYGVFNEEPATEKPIGAAAEKIGNEDVSAAQTDLGGVVPTTKAQTISTTSLSDTEAQIAASAKNQSIADISEPEKAFQKRASKKTDLNAVAGKEGTGKKAIAQDSATADELQTAGAMEAIELYKGLLVKYPLYERNDQVLYQLSRAYEETGQLEKAMGILNKLVKTYPDSRHIDEAQFRRAEYFFTRKKYLDSEEAYQAVIDFGISSAFYDLALYKQGWAFFKQELYEYALNDFIALLDYKISIGYDFEQVIDKIERKRIDDAYRVISLSFSYLGGPEEVLAYFEKHGSRQYEASIYSHLGEYYLDKRRYSDAANSYNAYVERNPLNKVSPHFHVRVIEIYLQGGFPKLVVESKKNFSSTYGLRANYWTYFDIGNYPDIVVFLKANLTDLANHYHALYQNKRLRKTREENFAQATRWYREFLDSFPEDAQAPGINFQLADLLLENKDFRGAALEYERTSYNYAAHDKSSQAGYAAVYSYREYLKKAAQAQRNSIKQEVIRSSLKFAETYPQHKNAAPVLVAATDDLYSIKDYAMAIKTGRRVIENYPNIEVKYTRSAWLVVSHASLDTALYSEAEIAYQKVLSMTAQDHKNRHKLIENLAASIYKQGEQARKLLDNRAAANHFLRVAKVAPTAKIRPTADYDAAAALITLKAWVQAASVLEGFRQQFATHKLLPDVTKKLAVVYKEDGKLLLSAAEFERIEKESKNDSERREALEQAAELYETAKNMDKALAVYTRYVKYFPKPVEQSLEVRSKIADIYKKKNDKKRYTKQLQLIVAIDLKAGKERTDRTKYLAATSSLILAQTGIRRFKAVELVKPFKKNFTKKKKRMKSVIATLTSLVDYEVGLVTAAATYEIAEIYYHFSTALINSERPSNLNAQQLEEYELVLDEQAYPFEEQAISVHEKNTELLDLGIYNEWIDKSIAKLALLLPARYAKPEEVAAYIETIQPIIKVIKPLPVNPAAVSGVSSVVPEPSTAAKPEPATVQPAIETPAIETEVADEVSTEEADADAKAEAEAEAEDDSVIQGNQTLRLSLHYQGVA</sequence>
<evidence type="ECO:0000256" key="1">
    <source>
        <dbReference type="SAM" id="Coils"/>
    </source>
</evidence>
<accession>A0A3B0Y6C5</accession>
<reference evidence="4" key="1">
    <citation type="submission" date="2018-06" db="EMBL/GenBank/DDBJ databases">
        <authorList>
            <person name="Zhirakovskaya E."/>
        </authorList>
    </citation>
    <scope>NUCLEOTIDE SEQUENCE</scope>
</reference>
<dbReference type="Pfam" id="PF13174">
    <property type="entry name" value="TPR_6"/>
    <property type="match status" value="2"/>
</dbReference>
<feature type="region of interest" description="Disordered" evidence="2">
    <location>
        <begin position="1093"/>
        <end position="1123"/>
    </location>
</feature>
<evidence type="ECO:0000256" key="2">
    <source>
        <dbReference type="SAM" id="MobiDB-lite"/>
    </source>
</evidence>
<dbReference type="InterPro" id="IPR019734">
    <property type="entry name" value="TPR_rpt"/>
</dbReference>
<keyword evidence="3" id="KW-0812">Transmembrane</keyword>
<dbReference type="EMBL" id="UOFJ01000558">
    <property type="protein sequence ID" value="VAW70912.1"/>
    <property type="molecule type" value="Genomic_DNA"/>
</dbReference>
<name>A0A3B0Y6C5_9ZZZZ</name>
<organism evidence="4">
    <name type="scientific">hydrothermal vent metagenome</name>
    <dbReference type="NCBI Taxonomy" id="652676"/>
    <lineage>
        <taxon>unclassified sequences</taxon>
        <taxon>metagenomes</taxon>
        <taxon>ecological metagenomes</taxon>
    </lineage>
</organism>
<dbReference type="SMART" id="SM00028">
    <property type="entry name" value="TPR"/>
    <property type="match status" value="7"/>
</dbReference>
<feature type="coiled-coil region" evidence="1">
    <location>
        <begin position="794"/>
        <end position="827"/>
    </location>
</feature>
<keyword evidence="1" id="KW-0175">Coiled coil</keyword>
<dbReference type="SUPFAM" id="SSF48452">
    <property type="entry name" value="TPR-like"/>
    <property type="match status" value="4"/>
</dbReference>
<dbReference type="PROSITE" id="PS50005">
    <property type="entry name" value="TPR"/>
    <property type="match status" value="2"/>
</dbReference>
<protein>
    <submittedName>
        <fullName evidence="4">TPR domain protein, putative component of TonB system</fullName>
    </submittedName>
</protein>
<dbReference type="Gene3D" id="1.25.40.10">
    <property type="entry name" value="Tetratricopeptide repeat domain"/>
    <property type="match status" value="4"/>
</dbReference>
<keyword evidence="3" id="KW-1133">Transmembrane helix</keyword>
<dbReference type="PROSITE" id="PS51257">
    <property type="entry name" value="PROKAR_LIPOPROTEIN"/>
    <property type="match status" value="1"/>
</dbReference>
<proteinExistence type="predicted"/>
<feature type="transmembrane region" description="Helical" evidence="3">
    <location>
        <begin position="14"/>
        <end position="32"/>
    </location>
</feature>
<evidence type="ECO:0000313" key="4">
    <source>
        <dbReference type="EMBL" id="VAW70912.1"/>
    </source>
</evidence>